<evidence type="ECO:0000256" key="4">
    <source>
        <dbReference type="ARBA" id="ARBA00047199"/>
    </source>
</evidence>
<protein>
    <recommendedName>
        <fullName evidence="3">homocysteine desulfhydrase</fullName>
        <ecNumber evidence="3">4.4.1.2</ecNumber>
    </recommendedName>
    <alternativeName>
        <fullName evidence="4">Homocysteine desulfhydrase</fullName>
    </alternativeName>
</protein>
<evidence type="ECO:0000256" key="5">
    <source>
        <dbReference type="ARBA" id="ARBA00048780"/>
    </source>
</evidence>
<sequence>MSTIETKLAQIGNRSETTTGTVNPPVYFSTAYRHEGIGKSTGFDYSRTGNPTRGLLEQAIADLEYGEQGYACSSGMAAVLLVLSLFRSGDELIVSEDLYGGTYRLFSEHEKKWNVRCRYVNTQSIKQIEQAITTETKAIFIETPTNPLMQVTDIAAVATVAKRNGLLLIVDNTFYTPYIQQPLTEGADIVL</sequence>
<comment type="cofactor">
    <cofactor evidence="1 7">
        <name>pyridoxal 5'-phosphate</name>
        <dbReference type="ChEBI" id="CHEBI:597326"/>
    </cofactor>
</comment>
<evidence type="ECO:0000313" key="8">
    <source>
        <dbReference type="EMBL" id="TKJ06743.1"/>
    </source>
</evidence>
<dbReference type="GO" id="GO:0018826">
    <property type="term" value="F:methionine gamma-lyase activity"/>
    <property type="evidence" value="ECO:0007669"/>
    <property type="project" value="UniProtKB-EC"/>
</dbReference>
<dbReference type="Proteomes" id="UP000308444">
    <property type="component" value="Unassembled WGS sequence"/>
</dbReference>
<name>A0A9X9F869_BACCE</name>
<dbReference type="EC" id="4.4.1.2" evidence="3"/>
<dbReference type="SUPFAM" id="SSF53383">
    <property type="entry name" value="PLP-dependent transferases"/>
    <property type="match status" value="1"/>
</dbReference>
<dbReference type="PANTHER" id="PTHR11808">
    <property type="entry name" value="TRANS-SULFURATION ENZYME FAMILY MEMBER"/>
    <property type="match status" value="1"/>
</dbReference>
<dbReference type="Gene3D" id="3.40.640.10">
    <property type="entry name" value="Type I PLP-dependent aspartate aminotransferase-like (Major domain)"/>
    <property type="match status" value="1"/>
</dbReference>
<dbReference type="FunFam" id="3.40.640.10:FF:000046">
    <property type="entry name" value="Cystathionine gamma-lyase"/>
    <property type="match status" value="1"/>
</dbReference>
<comment type="catalytic activity">
    <reaction evidence="6">
        <text>L-methionine + H2O = methanethiol + 2-oxobutanoate + NH4(+)</text>
        <dbReference type="Rhea" id="RHEA:23800"/>
        <dbReference type="ChEBI" id="CHEBI:15377"/>
        <dbReference type="ChEBI" id="CHEBI:16007"/>
        <dbReference type="ChEBI" id="CHEBI:16763"/>
        <dbReference type="ChEBI" id="CHEBI:28938"/>
        <dbReference type="ChEBI" id="CHEBI:57844"/>
        <dbReference type="EC" id="4.4.1.11"/>
    </reaction>
    <physiologicalReaction direction="left-to-right" evidence="6">
        <dbReference type="Rhea" id="RHEA:23801"/>
    </physiologicalReaction>
</comment>
<reference evidence="8 9" key="1">
    <citation type="journal article" date="2019" name="Environ. Microbiol.">
        <title>An active ?-lactamase is a part of an orchestrated cell wall stress resistance network of Bacillus subtilis and related rhizosphere species.</title>
        <authorList>
            <person name="Bucher T."/>
            <person name="Keren-Paz A."/>
            <person name="Hausser J."/>
            <person name="Olender T."/>
            <person name="Cytryn E."/>
            <person name="Kolodkin-Gal I."/>
        </authorList>
    </citation>
    <scope>NUCLEOTIDE SEQUENCE [LARGE SCALE GENOMIC DNA]</scope>
    <source>
        <strain evidence="8 9">I32</strain>
    </source>
</reference>
<dbReference type="AlphaFoldDB" id="A0A9X9F869"/>
<dbReference type="GO" id="GO:0005737">
    <property type="term" value="C:cytoplasm"/>
    <property type="evidence" value="ECO:0007669"/>
    <property type="project" value="TreeGrafter"/>
</dbReference>
<keyword evidence="2 7" id="KW-0663">Pyridoxal phosphate</keyword>
<dbReference type="GO" id="GO:0019346">
    <property type="term" value="P:transsulfuration"/>
    <property type="evidence" value="ECO:0007669"/>
    <property type="project" value="InterPro"/>
</dbReference>
<evidence type="ECO:0000256" key="1">
    <source>
        <dbReference type="ARBA" id="ARBA00001933"/>
    </source>
</evidence>
<comment type="caution">
    <text evidence="8">The sequence shown here is derived from an EMBL/GenBank/DDBJ whole genome shotgun (WGS) entry which is preliminary data.</text>
</comment>
<dbReference type="InterPro" id="IPR000277">
    <property type="entry name" value="Cys/Met-Metab_PyrdxlP-dep_enz"/>
</dbReference>
<comment type="similarity">
    <text evidence="7">Belongs to the trans-sulfuration enzymes family.</text>
</comment>
<dbReference type="GO" id="GO:0030170">
    <property type="term" value="F:pyridoxal phosphate binding"/>
    <property type="evidence" value="ECO:0007669"/>
    <property type="project" value="InterPro"/>
</dbReference>
<proteinExistence type="inferred from homology"/>
<evidence type="ECO:0000256" key="2">
    <source>
        <dbReference type="ARBA" id="ARBA00022898"/>
    </source>
</evidence>
<evidence type="ECO:0000256" key="3">
    <source>
        <dbReference type="ARBA" id="ARBA00047175"/>
    </source>
</evidence>
<accession>A0A9X9F869</accession>
<evidence type="ECO:0000313" key="9">
    <source>
        <dbReference type="Proteomes" id="UP000308444"/>
    </source>
</evidence>
<evidence type="ECO:0000256" key="7">
    <source>
        <dbReference type="RuleBase" id="RU362118"/>
    </source>
</evidence>
<gene>
    <name evidence="8" type="primary">metI</name>
    <name evidence="8" type="ORF">FC695_05460</name>
</gene>
<feature type="non-terminal residue" evidence="8">
    <location>
        <position position="191"/>
    </location>
</feature>
<dbReference type="Pfam" id="PF01053">
    <property type="entry name" value="Cys_Met_Meta_PP"/>
    <property type="match status" value="1"/>
</dbReference>
<evidence type="ECO:0000256" key="6">
    <source>
        <dbReference type="ARBA" id="ARBA00052699"/>
    </source>
</evidence>
<dbReference type="PANTHER" id="PTHR11808:SF90">
    <property type="entry name" value="CYSTATHIONINE GAMMA-SYNTHASE"/>
    <property type="match status" value="1"/>
</dbReference>
<dbReference type="InterPro" id="IPR015421">
    <property type="entry name" value="PyrdxlP-dep_Trfase_major"/>
</dbReference>
<comment type="catalytic activity">
    <reaction evidence="5">
        <text>L-homocysteine + H2O = 2-oxobutanoate + hydrogen sulfide + NH4(+) + H(+)</text>
        <dbReference type="Rhea" id="RHEA:14501"/>
        <dbReference type="ChEBI" id="CHEBI:15377"/>
        <dbReference type="ChEBI" id="CHEBI:15378"/>
        <dbReference type="ChEBI" id="CHEBI:16763"/>
        <dbReference type="ChEBI" id="CHEBI:28938"/>
        <dbReference type="ChEBI" id="CHEBI:29919"/>
        <dbReference type="ChEBI" id="CHEBI:58199"/>
        <dbReference type="EC" id="4.4.1.2"/>
    </reaction>
    <physiologicalReaction direction="left-to-right" evidence="5">
        <dbReference type="Rhea" id="RHEA:14502"/>
    </physiologicalReaction>
</comment>
<organism evidence="8 9">
    <name type="scientific">Bacillus cereus</name>
    <dbReference type="NCBI Taxonomy" id="1396"/>
    <lineage>
        <taxon>Bacteria</taxon>
        <taxon>Bacillati</taxon>
        <taxon>Bacillota</taxon>
        <taxon>Bacilli</taxon>
        <taxon>Bacillales</taxon>
        <taxon>Bacillaceae</taxon>
        <taxon>Bacillus</taxon>
        <taxon>Bacillus cereus group</taxon>
    </lineage>
</organism>
<dbReference type="EMBL" id="SZOH01000291">
    <property type="protein sequence ID" value="TKJ06743.1"/>
    <property type="molecule type" value="Genomic_DNA"/>
</dbReference>
<dbReference type="InterPro" id="IPR015424">
    <property type="entry name" value="PyrdxlP-dep_Trfase"/>
</dbReference>
<dbReference type="GO" id="GO:0047982">
    <property type="term" value="F:homocysteine desulfhydrase activity"/>
    <property type="evidence" value="ECO:0007669"/>
    <property type="project" value="UniProtKB-EC"/>
</dbReference>